<dbReference type="InterPro" id="IPR004358">
    <property type="entry name" value="Sig_transdc_His_kin-like_C"/>
</dbReference>
<accession>A0A9J6QTC5</accession>
<feature type="transmembrane region" description="Helical" evidence="8">
    <location>
        <begin position="584"/>
        <end position="604"/>
    </location>
</feature>
<sequence length="776" mass="86555">MNKNKAKRSFVIRAVTAVVAIYVLIVGSVTYYGAKRNVMEGTTYSWGVIGNLINELNGCRSSASSKGVQDGMNLAKATSAISRNDWNLGIWDASGRTDSLILFRAQKDPKGNVIGMKMVSSNASVLSNNSFPDDSDKKRVILDDWFSPQQIQEISECCYLEASAEVRGYDTEEFFEPVSLQILYTGDEEGSALKKKDFIPVKKPDGNKLTTLKFEEVSVSPIDTTARQEQDETWRVLVKSAVDARIDQAELGEDGSTYIPLQEEDKSILRSESVCVTKLAAGDYFLGWSIVDHPLSKTIASTLWLYFIMAIICTAACLVLVGSYCRTIDGEYEAESKRRKMSDAMAHEMKTPLGIIKNYSEALLEEGDEQKRKQYLNTIIEETDSMNEMVVSMLDLSKMEAGTYPMELSMISMAGITEKVIERTRILAKNKQLEVELKADDERQILADEKLVTQSICNLLINAITHAEEGSRIRIVIEKEPQGMRFTIHNQGQQIDDKEQVRIWDSFYRGDSARNRSSGGTGLGLAIVRNTSLIHRGTCGCENEEGGVAFWIRIPDQEAGQTKQTGKIGPILHTADIGLNLKGLLYSMAGTGIWLLLNGFIFIWKRYEYQYDGALLLIPWIITIPAWVVCWLGARKLKFLADKTIPITASIAVIFAGIAASCFLTSDMMDVQLLLLLQVVLCLMTVCVVIYLLSMSSICKRLAEKAKEDGLKKIITLTGAAEAVVLVLWAASRDLVWQIPILSRLNNVISGVVFIVILGNLYLWYHLYRRFHGKEI</sequence>
<dbReference type="EMBL" id="JAOSHN010000004">
    <property type="protein sequence ID" value="MCU7378788.1"/>
    <property type="molecule type" value="Genomic_DNA"/>
</dbReference>
<dbReference type="InterPro" id="IPR050351">
    <property type="entry name" value="BphY/WalK/GraS-like"/>
</dbReference>
<name>A0A9J6QTC5_9FIRM</name>
<dbReference type="InterPro" id="IPR036890">
    <property type="entry name" value="HATPase_C_sf"/>
</dbReference>
<protein>
    <recommendedName>
        <fullName evidence="3">histidine kinase</fullName>
        <ecNumber evidence="3">2.7.13.3</ecNumber>
    </recommendedName>
</protein>
<proteinExistence type="predicted"/>
<dbReference type="GO" id="GO:0000155">
    <property type="term" value="F:phosphorelay sensor kinase activity"/>
    <property type="evidence" value="ECO:0007669"/>
    <property type="project" value="InterPro"/>
</dbReference>
<feature type="transmembrane region" description="Helical" evidence="8">
    <location>
        <begin position="714"/>
        <end position="732"/>
    </location>
</feature>
<dbReference type="SMART" id="SM00387">
    <property type="entry name" value="HATPase_c"/>
    <property type="match status" value="1"/>
</dbReference>
<dbReference type="InterPro" id="IPR003661">
    <property type="entry name" value="HisK_dim/P_dom"/>
</dbReference>
<evidence type="ECO:0000256" key="5">
    <source>
        <dbReference type="ARBA" id="ARBA00022679"/>
    </source>
</evidence>
<dbReference type="GO" id="GO:0016036">
    <property type="term" value="P:cellular response to phosphate starvation"/>
    <property type="evidence" value="ECO:0007669"/>
    <property type="project" value="TreeGrafter"/>
</dbReference>
<dbReference type="EC" id="2.7.13.3" evidence="3"/>
<evidence type="ECO:0000256" key="7">
    <source>
        <dbReference type="ARBA" id="ARBA00023012"/>
    </source>
</evidence>
<evidence type="ECO:0000256" key="3">
    <source>
        <dbReference type="ARBA" id="ARBA00012438"/>
    </source>
</evidence>
<keyword evidence="7" id="KW-0902">Two-component regulatory system</keyword>
<dbReference type="GO" id="GO:0005886">
    <property type="term" value="C:plasma membrane"/>
    <property type="evidence" value="ECO:0007669"/>
    <property type="project" value="TreeGrafter"/>
</dbReference>
<keyword evidence="8" id="KW-0812">Transmembrane</keyword>
<dbReference type="SUPFAM" id="SSF55874">
    <property type="entry name" value="ATPase domain of HSP90 chaperone/DNA topoisomerase II/histidine kinase"/>
    <property type="match status" value="1"/>
</dbReference>
<gene>
    <name evidence="10" type="ORF">OBO34_10525</name>
</gene>
<feature type="transmembrane region" description="Helical" evidence="8">
    <location>
        <begin position="12"/>
        <end position="34"/>
    </location>
</feature>
<reference evidence="10" key="1">
    <citation type="submission" date="2022-09" db="EMBL/GenBank/DDBJ databases">
        <title>Culturomic study of gut microbiota in children with autism spectrum disorder.</title>
        <authorList>
            <person name="Efimov B.A."/>
            <person name="Chaplin A.V."/>
            <person name="Sokolova S.R."/>
            <person name="Pikina A.P."/>
            <person name="Korzhanova M."/>
            <person name="Belova V."/>
            <person name="Korostin D."/>
        </authorList>
    </citation>
    <scope>NUCLEOTIDE SEQUENCE</scope>
    <source>
        <strain evidence="10">ASD5510</strain>
    </source>
</reference>
<keyword evidence="8" id="KW-0472">Membrane</keyword>
<dbReference type="Gene3D" id="3.30.565.10">
    <property type="entry name" value="Histidine kinase-like ATPase, C-terminal domain"/>
    <property type="match status" value="1"/>
</dbReference>
<keyword evidence="11" id="KW-1185">Reference proteome</keyword>
<evidence type="ECO:0000256" key="2">
    <source>
        <dbReference type="ARBA" id="ARBA00004370"/>
    </source>
</evidence>
<dbReference type="PANTHER" id="PTHR45453">
    <property type="entry name" value="PHOSPHATE REGULON SENSOR PROTEIN PHOR"/>
    <property type="match status" value="1"/>
</dbReference>
<keyword evidence="8" id="KW-1133">Transmembrane helix</keyword>
<dbReference type="PRINTS" id="PR00344">
    <property type="entry name" value="BCTRLSENSOR"/>
</dbReference>
<dbReference type="CDD" id="cd00082">
    <property type="entry name" value="HisKA"/>
    <property type="match status" value="1"/>
</dbReference>
<dbReference type="PANTHER" id="PTHR45453:SF1">
    <property type="entry name" value="PHOSPHATE REGULON SENSOR PROTEIN PHOR"/>
    <property type="match status" value="1"/>
</dbReference>
<keyword evidence="5" id="KW-0808">Transferase</keyword>
<dbReference type="Proteomes" id="UP001065549">
    <property type="component" value="Unassembled WGS sequence"/>
</dbReference>
<dbReference type="Gene3D" id="1.10.287.130">
    <property type="match status" value="1"/>
</dbReference>
<evidence type="ECO:0000313" key="11">
    <source>
        <dbReference type="Proteomes" id="UP001065549"/>
    </source>
</evidence>
<dbReference type="AlphaFoldDB" id="A0A9J6QTC5"/>
<feature type="transmembrane region" description="Helical" evidence="8">
    <location>
        <begin position="744"/>
        <end position="765"/>
    </location>
</feature>
<evidence type="ECO:0000256" key="1">
    <source>
        <dbReference type="ARBA" id="ARBA00000085"/>
    </source>
</evidence>
<dbReference type="RefSeq" id="WP_253021150.1">
    <property type="nucleotide sequence ID" value="NZ_JAOSHN010000004.1"/>
</dbReference>
<dbReference type="SMART" id="SM00388">
    <property type="entry name" value="HisKA"/>
    <property type="match status" value="1"/>
</dbReference>
<comment type="subcellular location">
    <subcellularLocation>
        <location evidence="2">Membrane</location>
    </subcellularLocation>
</comment>
<dbReference type="InterPro" id="IPR036097">
    <property type="entry name" value="HisK_dim/P_sf"/>
</dbReference>
<dbReference type="GO" id="GO:0004721">
    <property type="term" value="F:phosphoprotein phosphatase activity"/>
    <property type="evidence" value="ECO:0007669"/>
    <property type="project" value="TreeGrafter"/>
</dbReference>
<keyword evidence="6 10" id="KW-0418">Kinase</keyword>
<evidence type="ECO:0000313" key="10">
    <source>
        <dbReference type="EMBL" id="MCU7378788.1"/>
    </source>
</evidence>
<evidence type="ECO:0000259" key="9">
    <source>
        <dbReference type="PROSITE" id="PS50109"/>
    </source>
</evidence>
<keyword evidence="4" id="KW-0597">Phosphoprotein</keyword>
<dbReference type="InterPro" id="IPR005467">
    <property type="entry name" value="His_kinase_dom"/>
</dbReference>
<feature type="transmembrane region" description="Helical" evidence="8">
    <location>
        <begin position="646"/>
        <end position="666"/>
    </location>
</feature>
<evidence type="ECO:0000256" key="8">
    <source>
        <dbReference type="SAM" id="Phobius"/>
    </source>
</evidence>
<comment type="caution">
    <text evidence="10">The sequence shown here is derived from an EMBL/GenBank/DDBJ whole genome shotgun (WGS) entry which is preliminary data.</text>
</comment>
<feature type="transmembrane region" description="Helical" evidence="8">
    <location>
        <begin position="303"/>
        <end position="325"/>
    </location>
</feature>
<dbReference type="SUPFAM" id="SSF47384">
    <property type="entry name" value="Homodimeric domain of signal transducing histidine kinase"/>
    <property type="match status" value="1"/>
</dbReference>
<feature type="transmembrane region" description="Helical" evidence="8">
    <location>
        <begin position="616"/>
        <end position="634"/>
    </location>
</feature>
<organism evidence="10 11">
    <name type="scientific">Hominibacterium faecale</name>
    <dbReference type="NCBI Taxonomy" id="2839743"/>
    <lineage>
        <taxon>Bacteria</taxon>
        <taxon>Bacillati</taxon>
        <taxon>Bacillota</taxon>
        <taxon>Clostridia</taxon>
        <taxon>Peptostreptococcales</taxon>
        <taxon>Anaerovoracaceae</taxon>
        <taxon>Hominibacterium</taxon>
    </lineage>
</organism>
<feature type="transmembrane region" description="Helical" evidence="8">
    <location>
        <begin position="672"/>
        <end position="693"/>
    </location>
</feature>
<feature type="domain" description="Histidine kinase" evidence="9">
    <location>
        <begin position="344"/>
        <end position="558"/>
    </location>
</feature>
<evidence type="ECO:0000256" key="4">
    <source>
        <dbReference type="ARBA" id="ARBA00022553"/>
    </source>
</evidence>
<dbReference type="Pfam" id="PF02518">
    <property type="entry name" value="HATPase_c"/>
    <property type="match status" value="1"/>
</dbReference>
<dbReference type="PROSITE" id="PS50109">
    <property type="entry name" value="HIS_KIN"/>
    <property type="match status" value="1"/>
</dbReference>
<dbReference type="Pfam" id="PF00512">
    <property type="entry name" value="HisKA"/>
    <property type="match status" value="1"/>
</dbReference>
<evidence type="ECO:0000256" key="6">
    <source>
        <dbReference type="ARBA" id="ARBA00022777"/>
    </source>
</evidence>
<dbReference type="InterPro" id="IPR003594">
    <property type="entry name" value="HATPase_dom"/>
</dbReference>
<comment type="catalytic activity">
    <reaction evidence="1">
        <text>ATP + protein L-histidine = ADP + protein N-phospho-L-histidine.</text>
        <dbReference type="EC" id="2.7.13.3"/>
    </reaction>
</comment>